<dbReference type="InterPro" id="IPR009057">
    <property type="entry name" value="Homeodomain-like_sf"/>
</dbReference>
<comment type="caution">
    <text evidence="2">The sequence shown here is derived from an EMBL/GenBank/DDBJ whole genome shotgun (WGS) entry which is preliminary data.</text>
</comment>
<keyword evidence="3" id="KW-1185">Reference proteome</keyword>
<feature type="domain" description="Bacterial mobilisation" evidence="1">
    <location>
        <begin position="116"/>
        <end position="133"/>
    </location>
</feature>
<dbReference type="Proteomes" id="UP000027725">
    <property type="component" value="Unassembled WGS sequence"/>
</dbReference>
<dbReference type="OrthoDB" id="7779024at2"/>
<dbReference type="SUPFAM" id="SSF46689">
    <property type="entry name" value="Homeodomain-like"/>
    <property type="match status" value="1"/>
</dbReference>
<dbReference type="AlphaFoldDB" id="A0A074TDD6"/>
<dbReference type="STRING" id="1185766.SAMN05216224_1213"/>
<organism evidence="2 3">
    <name type="scientific">Thioclava dalianensis</name>
    <dbReference type="NCBI Taxonomy" id="1185766"/>
    <lineage>
        <taxon>Bacteria</taxon>
        <taxon>Pseudomonadati</taxon>
        <taxon>Pseudomonadota</taxon>
        <taxon>Alphaproteobacteria</taxon>
        <taxon>Rhodobacterales</taxon>
        <taxon>Paracoccaceae</taxon>
        <taxon>Thioclava</taxon>
    </lineage>
</organism>
<reference evidence="2 3" key="1">
    <citation type="submission" date="2014-03" db="EMBL/GenBank/DDBJ databases">
        <title>The draft genome sequence of Thioclava dalianensis DLFJ1-1.</title>
        <authorList>
            <person name="Lai Q."/>
            <person name="Shao Z."/>
        </authorList>
    </citation>
    <scope>NUCLEOTIDE SEQUENCE [LARGE SCALE GENOMIC DNA]</scope>
    <source>
        <strain evidence="2 3">DLFJ1-1</strain>
    </source>
</reference>
<dbReference type="EMBL" id="JHEH01000042">
    <property type="protein sequence ID" value="KEP68185.1"/>
    <property type="molecule type" value="Genomic_DNA"/>
</dbReference>
<evidence type="ECO:0000313" key="2">
    <source>
        <dbReference type="EMBL" id="KEP68185.1"/>
    </source>
</evidence>
<dbReference type="eggNOG" id="ENOG502ZA1N">
    <property type="taxonomic scope" value="Bacteria"/>
</dbReference>
<dbReference type="Pfam" id="PF05713">
    <property type="entry name" value="MobC"/>
    <property type="match status" value="1"/>
</dbReference>
<evidence type="ECO:0000259" key="1">
    <source>
        <dbReference type="Pfam" id="PF05713"/>
    </source>
</evidence>
<evidence type="ECO:0000313" key="3">
    <source>
        <dbReference type="Proteomes" id="UP000027725"/>
    </source>
</evidence>
<gene>
    <name evidence="2" type="ORF">DL1_14435</name>
</gene>
<sequence length="195" mass="21751">MPRRRRLSEIERSTIAQDRRNGVSAASLAARYDVSLKTIYNVVNHWDERQTANGSRSRVVGIRVSDDDLRRFDAALSRRGIAHRSDALRRLMLAAEGVFLPDDGMCDELRSLGAALNRVGNNVNQIARRLNEAKVRGERLSYPVSSHRDVRALAGLVFDLADQVQEMSRARRSVLDLEISSALAGLAERNENGAE</sequence>
<dbReference type="RefSeq" id="WP_038069143.1">
    <property type="nucleotide sequence ID" value="NZ_FOVB01000021.1"/>
</dbReference>
<dbReference type="InterPro" id="IPR008687">
    <property type="entry name" value="MobC"/>
</dbReference>
<protein>
    <recommendedName>
        <fullName evidence="1">Bacterial mobilisation domain-containing protein</fullName>
    </recommendedName>
</protein>
<accession>A0A074TDD6</accession>
<name>A0A074TDD6_9RHOB</name>
<proteinExistence type="predicted"/>